<comment type="caution">
    <text evidence="1">The sequence shown here is derived from an EMBL/GenBank/DDBJ whole genome shotgun (WGS) entry which is preliminary data.</text>
</comment>
<name>A0ACA9K7M2_9GLOM</name>
<keyword evidence="2" id="KW-1185">Reference proteome</keyword>
<evidence type="ECO:0000313" key="1">
    <source>
        <dbReference type="EMBL" id="CAG8456625.1"/>
    </source>
</evidence>
<organism evidence="1 2">
    <name type="scientific">Acaulospora colombiana</name>
    <dbReference type="NCBI Taxonomy" id="27376"/>
    <lineage>
        <taxon>Eukaryota</taxon>
        <taxon>Fungi</taxon>
        <taxon>Fungi incertae sedis</taxon>
        <taxon>Mucoromycota</taxon>
        <taxon>Glomeromycotina</taxon>
        <taxon>Glomeromycetes</taxon>
        <taxon>Diversisporales</taxon>
        <taxon>Acaulosporaceae</taxon>
        <taxon>Acaulospora</taxon>
    </lineage>
</organism>
<protein>
    <submittedName>
        <fullName evidence="1">1615_t:CDS:1</fullName>
    </submittedName>
</protein>
<reference evidence="1" key="1">
    <citation type="submission" date="2021-06" db="EMBL/GenBank/DDBJ databases">
        <authorList>
            <person name="Kallberg Y."/>
            <person name="Tangrot J."/>
            <person name="Rosling A."/>
        </authorList>
    </citation>
    <scope>NUCLEOTIDE SEQUENCE</scope>
    <source>
        <strain evidence="1">CL356</strain>
    </source>
</reference>
<sequence>MTAKGGENTCDALVQQMKVQHVKVKTFDDYEIAVPRDQIDYTTDLKALVDFNPDYMLITMKGNQVVEVLQEIVELDGKTVVVTLNGYHNSELVRVALPNTKIIEGMIMQSIYHLSDCQFVQESEGFIYLQPTPDTPPIQQIFQQSQLTVYICNHIKSFMYGHLVMNLADAIVALSGLPFAQFIKSKRWRRILASSMWEAFEVFKHHKIVPLVPASRLPSFLNTSLSLHLLPYLLLSPNWVLNSVVINLLRSDPVSVSSMSRDFKQGRKTEIEEWQGEIVKLAGARGSVKTTYNGGVYRLVKLVEKSMTEEKDGWKVAFTREEVIGYIERGTIPICLT</sequence>
<evidence type="ECO:0000313" key="2">
    <source>
        <dbReference type="Proteomes" id="UP000789525"/>
    </source>
</evidence>
<accession>A0ACA9K7M2</accession>
<dbReference type="Proteomes" id="UP000789525">
    <property type="component" value="Unassembled WGS sequence"/>
</dbReference>
<dbReference type="EMBL" id="CAJVPT010001098">
    <property type="protein sequence ID" value="CAG8456625.1"/>
    <property type="molecule type" value="Genomic_DNA"/>
</dbReference>
<gene>
    <name evidence="1" type="ORF">ACOLOM_LOCUS988</name>
</gene>
<proteinExistence type="predicted"/>